<dbReference type="PATRIC" id="fig|1653476.3.peg.1853"/>
<keyword evidence="2" id="KW-1185">Reference proteome</keyword>
<proteinExistence type="predicted"/>
<reference evidence="1 2" key="1">
    <citation type="journal article" date="2016" name="Int. J. Syst. Evol. Microbiol.">
        <title>Caldimicrobium thiodismutans sp. nov., a sulfur-disproportionating bacterium isolated from a hot spring, and emended description of the genus Caldimicrobium.</title>
        <authorList>
            <person name="Kojima H."/>
            <person name="Umezawa K."/>
            <person name="Fukui M."/>
        </authorList>
    </citation>
    <scope>NUCLEOTIDE SEQUENCE [LARGE SCALE GENOMIC DNA]</scope>
    <source>
        <strain evidence="1 2">TF1</strain>
    </source>
</reference>
<dbReference type="NCBIfam" id="TIGR04354">
    <property type="entry name" value="amphi-Trp"/>
    <property type="match status" value="1"/>
</dbReference>
<evidence type="ECO:0000313" key="2">
    <source>
        <dbReference type="Proteomes" id="UP000068196"/>
    </source>
</evidence>
<dbReference type="KEGG" id="cthi:THC_1777"/>
<accession>A0A0U5AXL0</accession>
<dbReference type="Proteomes" id="UP000068196">
    <property type="component" value="Chromosome"/>
</dbReference>
<dbReference type="InterPro" id="IPR027598">
    <property type="entry name" value="Amphi-Trp_dom"/>
</dbReference>
<dbReference type="EMBL" id="AP014945">
    <property type="protein sequence ID" value="BAU24136.1"/>
    <property type="molecule type" value="Genomic_DNA"/>
</dbReference>
<dbReference type="AlphaFoldDB" id="A0A0U5AXL0"/>
<evidence type="ECO:0000313" key="1">
    <source>
        <dbReference type="EMBL" id="BAU24136.1"/>
    </source>
</evidence>
<protein>
    <recommendedName>
        <fullName evidence="3">Amphi-Trp domain-containing protein</fullName>
    </recommendedName>
</protein>
<evidence type="ECO:0008006" key="3">
    <source>
        <dbReference type="Google" id="ProtNLM"/>
    </source>
</evidence>
<name>A0A0U5AXL0_9BACT</name>
<sequence>MSEKEKVEKLTNKEGLIAYLNELISQVEQGYVMVGEKKIDLPENFELEIKYKEKENKKEVEWEIEWKF</sequence>
<reference evidence="2" key="2">
    <citation type="journal article" date="2016" name="Int. J. Syst. Evol. Microbiol.">
        <title>Caldimicrobium thiodismutans sp. nov., a sulfur-disproportionating bacterium isolated from a hot spring.</title>
        <authorList>
            <person name="Kojima H."/>
            <person name="Umezawa K."/>
            <person name="Fukui M."/>
        </authorList>
    </citation>
    <scope>NUCLEOTIDE SEQUENCE [LARGE SCALE GENOMIC DNA]</scope>
    <source>
        <strain evidence="2">TF1</strain>
    </source>
</reference>
<gene>
    <name evidence="1" type="ORF">THC_1777</name>
</gene>
<dbReference type="RefSeq" id="WP_068516368.1">
    <property type="nucleotide sequence ID" value="NZ_AP014945.1"/>
</dbReference>
<organism evidence="1 2">
    <name type="scientific">Caldimicrobium thiodismutans</name>
    <dbReference type="NCBI Taxonomy" id="1653476"/>
    <lineage>
        <taxon>Bacteria</taxon>
        <taxon>Pseudomonadati</taxon>
        <taxon>Thermodesulfobacteriota</taxon>
        <taxon>Thermodesulfobacteria</taxon>
        <taxon>Thermodesulfobacteriales</taxon>
        <taxon>Thermodesulfobacteriaceae</taxon>
        <taxon>Caldimicrobium</taxon>
    </lineage>
</organism>